<dbReference type="VEuPathDB" id="CryptoDB:Chro.70346"/>
<dbReference type="InterPro" id="IPR017441">
    <property type="entry name" value="Protein_kinase_ATP_BS"/>
</dbReference>
<dbReference type="VEuPathDB" id="CryptoDB:GY17_00002552"/>
<dbReference type="GO" id="GO:0005737">
    <property type="term" value="C:cytoplasm"/>
    <property type="evidence" value="ECO:0007669"/>
    <property type="project" value="TreeGrafter"/>
</dbReference>
<evidence type="ECO:0000313" key="10">
    <source>
        <dbReference type="EMBL" id="CUV05266.1"/>
    </source>
</evidence>
<accession>A0A0S4TD60</accession>
<dbReference type="SUPFAM" id="SSF56112">
    <property type="entry name" value="Protein kinase-like (PK-like)"/>
    <property type="match status" value="1"/>
</dbReference>
<reference evidence="11 12" key="1">
    <citation type="submission" date="2014-11" db="EMBL/GenBank/DDBJ databases">
        <title>Comparative genomic analysis of Cryptosporidium hominis reveals occurrence of genetic recombination in virulent subtypes.</title>
        <authorList>
            <person name="Guo Y."/>
            <person name="Tang K."/>
            <person name="Frace M."/>
            <person name="Li N."/>
            <person name="Roellig D.M."/>
            <person name="Sammons S."/>
            <person name="Knipe K."/>
            <person name="Rowe L."/>
            <person name="Feng Y."/>
            <person name="Xiao L."/>
        </authorList>
    </citation>
    <scope>NUCLEOTIDE SEQUENCE [LARGE SCALE GENOMIC DNA]</scope>
    <source>
        <strain evidence="11">30976</strain>
    </source>
</reference>
<dbReference type="InterPro" id="IPR000719">
    <property type="entry name" value="Prot_kinase_dom"/>
</dbReference>
<reference evidence="10" key="2">
    <citation type="submission" date="2015-08" db="EMBL/GenBank/DDBJ databases">
        <authorList>
            <person name="Babu N.S."/>
            <person name="Beckwith C.J."/>
            <person name="Beseler K.G."/>
            <person name="Brison A."/>
            <person name="Carone J.V."/>
            <person name="Caskin T.P."/>
            <person name="Diamond M."/>
            <person name="Durham M.E."/>
            <person name="Foxe J.M."/>
            <person name="Go M."/>
            <person name="Henderson B.A."/>
            <person name="Jones I.B."/>
            <person name="McGettigan J.A."/>
            <person name="Micheletti S.J."/>
            <person name="Nasrallah M.E."/>
            <person name="Ortiz D."/>
            <person name="Piller C.R."/>
            <person name="Privatt S.R."/>
            <person name="Schneider S.L."/>
            <person name="Sharp S."/>
            <person name="Smith T.C."/>
            <person name="Stanton J.D."/>
            <person name="Ullery H.E."/>
            <person name="Wilson R.J."/>
            <person name="Serrano M.G."/>
            <person name="Buck G."/>
            <person name="Lee V."/>
            <person name="Wang Y."/>
            <person name="Carvalho R."/>
            <person name="Voegtly L."/>
            <person name="Shi R."/>
            <person name="Duckworth R."/>
            <person name="Johnson A."/>
            <person name="Loviza R."/>
            <person name="Walstead R."/>
            <person name="Shah Z."/>
            <person name="Kiflezghi M."/>
            <person name="Wade K."/>
            <person name="Ball S.L."/>
            <person name="Bradley K.W."/>
            <person name="Asai D.J."/>
            <person name="Bowman C.A."/>
            <person name="Russell D.A."/>
            <person name="Pope W.H."/>
            <person name="Jacobs-Sera D."/>
            <person name="Hendrix R.W."/>
            <person name="Hatfull G.F."/>
        </authorList>
    </citation>
    <scope>NUCLEOTIDE SEQUENCE [LARGE SCALE GENOMIC DNA]</scope>
</reference>
<dbReference type="VEuPathDB" id="CryptoDB:CHUDEA3_3230"/>
<evidence type="ECO:0000256" key="2">
    <source>
        <dbReference type="ARBA" id="ARBA00022741"/>
    </source>
</evidence>
<dbReference type="InterPro" id="IPR045864">
    <property type="entry name" value="aa-tRNA-synth_II/BPL/LPL"/>
</dbReference>
<dbReference type="InterPro" id="IPR050339">
    <property type="entry name" value="CC_SR_Kinase"/>
</dbReference>
<dbReference type="SUPFAM" id="SSF54495">
    <property type="entry name" value="UBC-like"/>
    <property type="match status" value="1"/>
</dbReference>
<dbReference type="InterPro" id="IPR011009">
    <property type="entry name" value="Kinase-like_dom_sf"/>
</dbReference>
<feature type="domain" description="Protein kinase" evidence="9">
    <location>
        <begin position="284"/>
        <end position="628"/>
    </location>
</feature>
<dbReference type="GO" id="GO:0033554">
    <property type="term" value="P:cellular response to stress"/>
    <property type="evidence" value="ECO:0007669"/>
    <property type="project" value="UniProtKB-ARBA"/>
</dbReference>
<dbReference type="PANTHER" id="PTHR11042">
    <property type="entry name" value="EUKARYOTIC TRANSLATION INITIATION FACTOR 2-ALPHA KINASE EIF2-ALPHA KINASE -RELATED"/>
    <property type="match status" value="1"/>
</dbReference>
<evidence type="ECO:0000256" key="5">
    <source>
        <dbReference type="ARBA" id="ARBA00023193"/>
    </source>
</evidence>
<dbReference type="VEuPathDB" id="CryptoDB:Chro.30368"/>
<dbReference type="EMBL" id="LN877949">
    <property type="protein sequence ID" value="CUV05266.1"/>
    <property type="molecule type" value="Genomic_DNA"/>
</dbReference>
<sequence length="1548" mass="178315">MSKDSIISLAEELEIISKDEHVIVHILDFGFISTESTRFCGLNSLSNNDGSSGSLILFEDDQGEDEISDSSSSFFSNPESNIKTTISNRDLLLTVLIGNISINNTRFVLDDHINNKILDSRPLSPEDHPSSRNVLNSFNNLNLSNSCTQNNVEKQFKGLELEISINNQYPKIPPDICYLSYYNISKSFKEKIKTNIDKFLKNPQIEYRLTQIINIIKGILDCANKFEETKHQTQIVPKNDLGNNAENDKEYLRDYECKLNSLNESNHEEDSHYIFSSNRFEDNFEVIKILGYGGFGSVFMAREHFGGKCTYAIKQIPLGSKNLHENQMLINEAAMLACLNHEKIVRYYHAWVQESVDGNSRCINNDFFDGNIYSSFAPELISQFSAMTAQYISNDLSILADHKNKGPSQGSSHGEKKKSIYLFIQMEYCSGYSLQNAIDKGLVCNNHKLIWHIFYQIVQGLSYLHGKRVIHRDLKPSNIFLQLDENANEIQDENLYLVKLGDFGLTTFVNIFDRFSYSSNSIDGSKANNELSSGVGTMFYMAPEQCKGNFYNQSADMFSLGVILFEMYHPPFNTGMERVQILTQLTKYGTIPNNCNIPNKVRALIKSLLNHNPEERPTSYQLLYNEWILKQTKFYLNSEDLVIGATDIDLNGAKGYSSQKICDIISRNPYIHENIQILSTLFSIEKRSLDKQLYRSNASLSYFSFQLNNSGYRIYPFQSNNILINHHHYYKKRAELISYIKNIFKTHGATEVGIPILFPKSTNKNLIIDEKTQNEINCNERKVNFDLDYLILSTNERCEIESQQKHKKGRKHFSKKNSQNSKDDSELSESIAISENPLRVILLDRSGNPLVLCNNILKNMSAQLGDGHGLRMGAVIKRFYIDSIYTQDNLINLDTNNNKYATTHGHPKELLFGTYEIVVKINDRIIEEFDSISNFFEFPIEVQNISGNLNISPMWYYNIVIYYDIEIIITALDTLKPYERFIGQPILVWGDSQLFISLLESWVGIKYEKVKYIQIWLHNLIPIGISRVKLLNFLQKITLISLAEFVNSYNFDREIEGSNIIKSELPEPILKYYIGLKILSYPSILEKVVEYILYIINDFKGSIHDFIEIINKGTNEISNLFEIEKKKFIITCKNEFFKELAKVTKYPLFINLVNNKGYNDSLALNFKTTDNFSEEKMLSQNEIFINPELFTPNLLKVIYRIFLFNNLLNNTNLGITKIFFDPILFSNNNFFESGFFFYIFSGETSSDQNNQNAESSFSCSQNIPICKVGCIMDLIFENRYNLNHINSSYASLKQSNVELLVKGGRFDNWYISANTNKVIFFKNYSSIKNNDRISAVGFEIVLERIIYKILRNTKFKMIIPLANVGLTGNCELLLNSGIHVFILNNNTKYQVKSFKLRQLLLLRGIKCQRNISLNNVDTIKQKNHIKSRFPLLHWIVQIVRGSFGDNRRHVSMNSSNKSSYLPYQTNNLALSNLVNNSYLIDNQNNPILYSEIKYKIEWCFFSDSNLTIYAKEFISNYSGSSNSNNLEIILDNECRLVQFLIDFYCMND</sequence>
<evidence type="ECO:0000256" key="8">
    <source>
        <dbReference type="SAM" id="MobiDB-lite"/>
    </source>
</evidence>
<dbReference type="Proteomes" id="UP001429100">
    <property type="component" value="Unassembled WGS sequence"/>
</dbReference>
<feature type="compositionally biased region" description="Basic residues" evidence="8">
    <location>
        <begin position="805"/>
        <end position="815"/>
    </location>
</feature>
<dbReference type="SMART" id="SM00220">
    <property type="entry name" value="S_TKc"/>
    <property type="match status" value="1"/>
</dbReference>
<dbReference type="PROSITE" id="PS50011">
    <property type="entry name" value="PROTEIN_KINASE_DOM"/>
    <property type="match status" value="1"/>
</dbReference>
<dbReference type="GO" id="GO:0005634">
    <property type="term" value="C:nucleus"/>
    <property type="evidence" value="ECO:0007669"/>
    <property type="project" value="TreeGrafter"/>
</dbReference>
<dbReference type="GO" id="GO:0005524">
    <property type="term" value="F:ATP binding"/>
    <property type="evidence" value="ECO:0007669"/>
    <property type="project" value="UniProtKB-UniRule"/>
</dbReference>
<dbReference type="GO" id="GO:0004672">
    <property type="term" value="F:protein kinase activity"/>
    <property type="evidence" value="ECO:0007669"/>
    <property type="project" value="InterPro"/>
</dbReference>
<evidence type="ECO:0000256" key="4">
    <source>
        <dbReference type="ARBA" id="ARBA00022840"/>
    </source>
</evidence>
<dbReference type="Gene3D" id="3.30.200.20">
    <property type="entry name" value="Phosphorylase Kinase, domain 1"/>
    <property type="match status" value="1"/>
</dbReference>
<dbReference type="PROSITE" id="PS00107">
    <property type="entry name" value="PROTEIN_KINASE_ATP"/>
    <property type="match status" value="1"/>
</dbReference>
<reference evidence="11 12" key="3">
    <citation type="submission" date="2017-10" db="EMBL/GenBank/DDBJ databases">
        <title>Consistent, comparative and evidence-based genome annotation and re-annotation for the closely-related species, Cryptosporidium parvum, C. hominis and C. tyzzeri.</title>
        <authorList>
            <person name="Baptista R.P."/>
            <person name="Li Y."/>
            <person name="Sateriale A."/>
            <person name="Striepen B."/>
            <person name="Kissinger J.C."/>
        </authorList>
    </citation>
    <scope>NUCLEOTIDE SEQUENCE [LARGE SCALE GENOMIC DNA]</scope>
    <source>
        <strain evidence="11">30976</strain>
    </source>
</reference>
<dbReference type="EMBL" id="JTAI01000031">
    <property type="protein sequence ID" value="PPS93683.1"/>
    <property type="molecule type" value="Genomic_DNA"/>
</dbReference>
<keyword evidence="4 7" id="KW-0067">ATP-binding</keyword>
<keyword evidence="3 11" id="KW-0418">Kinase</keyword>
<evidence type="ECO:0000259" key="9">
    <source>
        <dbReference type="PROSITE" id="PS50011"/>
    </source>
</evidence>
<evidence type="ECO:0000256" key="7">
    <source>
        <dbReference type="PROSITE-ProRule" id="PRU10141"/>
    </source>
</evidence>
<keyword evidence="2 7" id="KW-0547">Nucleotide-binding</keyword>
<dbReference type="Gene3D" id="1.10.510.10">
    <property type="entry name" value="Transferase(Phosphotransferase) domain 1"/>
    <property type="match status" value="1"/>
</dbReference>
<dbReference type="PANTHER" id="PTHR11042:SF178">
    <property type="entry name" value="EUKARYOTIC TRANSLATION INITIATION FACTOR 2-ALPHA KINASE 1"/>
    <property type="match status" value="1"/>
</dbReference>
<dbReference type="Pfam" id="PF00069">
    <property type="entry name" value="Pkinase"/>
    <property type="match status" value="1"/>
</dbReference>
<feature type="binding site" evidence="7">
    <location>
        <position position="314"/>
    </location>
    <ligand>
        <name>ATP</name>
        <dbReference type="ChEBI" id="CHEBI:30616"/>
    </ligand>
</feature>
<dbReference type="InterPro" id="IPR008271">
    <property type="entry name" value="Ser/Thr_kinase_AS"/>
</dbReference>
<dbReference type="Proteomes" id="UP000199752">
    <property type="component" value="Chromosome 3"/>
</dbReference>
<feature type="region of interest" description="Disordered" evidence="8">
    <location>
        <begin position="801"/>
        <end position="828"/>
    </location>
</feature>
<dbReference type="GO" id="GO:0017148">
    <property type="term" value="P:negative regulation of translation"/>
    <property type="evidence" value="ECO:0007669"/>
    <property type="project" value="UniProtKB-KW"/>
</dbReference>
<evidence type="ECO:0000256" key="6">
    <source>
        <dbReference type="ARBA" id="ARBA00037982"/>
    </source>
</evidence>
<keyword evidence="5" id="KW-0652">Protein synthesis inhibitor</keyword>
<name>A0A0S4TD60_CRYHO</name>
<evidence type="ECO:0000256" key="1">
    <source>
        <dbReference type="ARBA" id="ARBA00022679"/>
    </source>
</evidence>
<keyword evidence="12" id="KW-1185">Reference proteome</keyword>
<evidence type="ECO:0000256" key="3">
    <source>
        <dbReference type="ARBA" id="ARBA00022777"/>
    </source>
</evidence>
<organism evidence="10">
    <name type="scientific">Cryptosporidium hominis</name>
    <dbReference type="NCBI Taxonomy" id="237895"/>
    <lineage>
        <taxon>Eukaryota</taxon>
        <taxon>Sar</taxon>
        <taxon>Alveolata</taxon>
        <taxon>Apicomplexa</taxon>
        <taxon>Conoidasida</taxon>
        <taxon>Coccidia</taxon>
        <taxon>Eucoccidiorida</taxon>
        <taxon>Eimeriorina</taxon>
        <taxon>Cryptosporidiidae</taxon>
        <taxon>Cryptosporidium</taxon>
    </lineage>
</organism>
<evidence type="ECO:0000313" key="12">
    <source>
        <dbReference type="Proteomes" id="UP001429100"/>
    </source>
</evidence>
<evidence type="ECO:0000313" key="11">
    <source>
        <dbReference type="EMBL" id="PPS93683.1"/>
    </source>
</evidence>
<dbReference type="CDD" id="cd13996">
    <property type="entry name" value="STKc_EIF2AK"/>
    <property type="match status" value="1"/>
</dbReference>
<keyword evidence="1" id="KW-0808">Transferase</keyword>
<dbReference type="PROSITE" id="PS00108">
    <property type="entry name" value="PROTEIN_KINASE_ST"/>
    <property type="match status" value="1"/>
</dbReference>
<dbReference type="VEuPathDB" id="CryptoDB:ChTU502y2012_401g0070"/>
<gene>
    <name evidence="10" type="ORF">CHUDEA3_3230</name>
    <name evidence="11" type="ORF">GY17_00002552</name>
</gene>
<dbReference type="InterPro" id="IPR016135">
    <property type="entry name" value="UBQ-conjugating_enzyme/RWD"/>
</dbReference>
<protein>
    <submittedName>
        <fullName evidence="11">Ser/thr protein kinase</fullName>
    </submittedName>
</protein>
<dbReference type="Gene3D" id="3.30.930.10">
    <property type="entry name" value="Bira Bifunctional Protein, Domain 2"/>
    <property type="match status" value="1"/>
</dbReference>
<comment type="similarity">
    <text evidence="6">Belongs to the protein kinase superfamily. Ser/Thr protein kinase family. GCN2 subfamily.</text>
</comment>
<proteinExistence type="inferred from homology"/>